<keyword evidence="2" id="KW-1185">Reference proteome</keyword>
<proteinExistence type="predicted"/>
<dbReference type="Gene3D" id="3.30.420.10">
    <property type="entry name" value="Ribonuclease H-like superfamily/Ribonuclease H"/>
    <property type="match status" value="1"/>
</dbReference>
<gene>
    <name evidence="1" type="ORF">ACAOBT_LOCUS20555</name>
</gene>
<comment type="caution">
    <text evidence="1">The sequence shown here is derived from an EMBL/GenBank/DDBJ whole genome shotgun (WGS) entry which is preliminary data.</text>
</comment>
<name>A0A9P0LC57_ACAOB</name>
<evidence type="ECO:0000313" key="2">
    <source>
        <dbReference type="Proteomes" id="UP001152888"/>
    </source>
</evidence>
<protein>
    <submittedName>
        <fullName evidence="1">Uncharacterized protein</fullName>
    </submittedName>
</protein>
<dbReference type="Proteomes" id="UP001152888">
    <property type="component" value="Unassembled WGS sequence"/>
</dbReference>
<dbReference type="OrthoDB" id="6734183at2759"/>
<sequence length="72" mass="8259">MNPIENVWEFLKSEVTMKAPTTKQELINILNDTWKHNPELKIKIQNCISSMPRRVEAVLAAKGGLQNTDFCM</sequence>
<organism evidence="1 2">
    <name type="scientific">Acanthoscelides obtectus</name>
    <name type="common">Bean weevil</name>
    <name type="synonym">Bruchus obtectus</name>
    <dbReference type="NCBI Taxonomy" id="200917"/>
    <lineage>
        <taxon>Eukaryota</taxon>
        <taxon>Metazoa</taxon>
        <taxon>Ecdysozoa</taxon>
        <taxon>Arthropoda</taxon>
        <taxon>Hexapoda</taxon>
        <taxon>Insecta</taxon>
        <taxon>Pterygota</taxon>
        <taxon>Neoptera</taxon>
        <taxon>Endopterygota</taxon>
        <taxon>Coleoptera</taxon>
        <taxon>Polyphaga</taxon>
        <taxon>Cucujiformia</taxon>
        <taxon>Chrysomeloidea</taxon>
        <taxon>Chrysomelidae</taxon>
        <taxon>Bruchinae</taxon>
        <taxon>Bruchini</taxon>
        <taxon>Acanthoscelides</taxon>
    </lineage>
</organism>
<dbReference type="GO" id="GO:0003676">
    <property type="term" value="F:nucleic acid binding"/>
    <property type="evidence" value="ECO:0007669"/>
    <property type="project" value="InterPro"/>
</dbReference>
<reference evidence="1" key="1">
    <citation type="submission" date="2022-03" db="EMBL/GenBank/DDBJ databases">
        <authorList>
            <person name="Sayadi A."/>
        </authorList>
    </citation>
    <scope>NUCLEOTIDE SEQUENCE</scope>
</reference>
<dbReference type="InterPro" id="IPR036397">
    <property type="entry name" value="RNaseH_sf"/>
</dbReference>
<evidence type="ECO:0000313" key="1">
    <source>
        <dbReference type="EMBL" id="CAH1991925.1"/>
    </source>
</evidence>
<accession>A0A9P0LC57</accession>
<dbReference type="AlphaFoldDB" id="A0A9P0LC57"/>
<dbReference type="EMBL" id="CAKOFQ010007128">
    <property type="protein sequence ID" value="CAH1991925.1"/>
    <property type="molecule type" value="Genomic_DNA"/>
</dbReference>